<dbReference type="Proteomes" id="UP000800036">
    <property type="component" value="Unassembled WGS sequence"/>
</dbReference>
<dbReference type="AlphaFoldDB" id="A0A6A5V4R5"/>
<reference evidence="1" key="1">
    <citation type="journal article" date="2020" name="Stud. Mycol.">
        <title>101 Dothideomycetes genomes: a test case for predicting lifestyles and emergence of pathogens.</title>
        <authorList>
            <person name="Haridas S."/>
            <person name="Albert R."/>
            <person name="Binder M."/>
            <person name="Bloem J."/>
            <person name="Labutti K."/>
            <person name="Salamov A."/>
            <person name="Andreopoulos B."/>
            <person name="Baker S."/>
            <person name="Barry K."/>
            <person name="Bills G."/>
            <person name="Bluhm B."/>
            <person name="Cannon C."/>
            <person name="Castanera R."/>
            <person name="Culley D."/>
            <person name="Daum C."/>
            <person name="Ezra D."/>
            <person name="Gonzalez J."/>
            <person name="Henrissat B."/>
            <person name="Kuo A."/>
            <person name="Liang C."/>
            <person name="Lipzen A."/>
            <person name="Lutzoni F."/>
            <person name="Magnuson J."/>
            <person name="Mondo S."/>
            <person name="Nolan M."/>
            <person name="Ohm R."/>
            <person name="Pangilinan J."/>
            <person name="Park H.-J."/>
            <person name="Ramirez L."/>
            <person name="Alfaro M."/>
            <person name="Sun H."/>
            <person name="Tritt A."/>
            <person name="Yoshinaga Y."/>
            <person name="Zwiers L.-H."/>
            <person name="Turgeon B."/>
            <person name="Goodwin S."/>
            <person name="Spatafora J."/>
            <person name="Crous P."/>
            <person name="Grigoriev I."/>
        </authorList>
    </citation>
    <scope>NUCLEOTIDE SEQUENCE</scope>
    <source>
        <strain evidence="1">CBS 107.79</strain>
    </source>
</reference>
<evidence type="ECO:0000313" key="2">
    <source>
        <dbReference type="Proteomes" id="UP000800036"/>
    </source>
</evidence>
<name>A0A6A5V4R5_9PLEO</name>
<evidence type="ECO:0000313" key="1">
    <source>
        <dbReference type="EMBL" id="KAF1968327.1"/>
    </source>
</evidence>
<sequence>MFNTITLVQLRGGIRVRRFKMHPQKFVNSCEKMRSNGYFNVIEMRGDTQRTYCVGKAGMNKPNEIAAKAVADGGRCLLTNGNYFVLPPLEGEMEWTANGPTINDVSQYKHYSIGFTSNGEKQVGIPPDCEGYYEKFEGTDGSFMWCCPVLKDELDFESEKFCKRVPKTEKHLVKTPGTIPFVNKVFGSIPGSLSHASSTNERLVTVIITPSQKYVFSYTSKRDADGGIHFNQMRELIDIFLTDFASVKGGIKSAHLALNVDGGGSVYVNWINARGEQQIIAAGKMAGKLEFGDRKRPRPVQMMVKHSVMKRWIGRWL</sequence>
<gene>
    <name evidence="1" type="ORF">BU23DRAFT_656129</name>
</gene>
<accession>A0A6A5V4R5</accession>
<keyword evidence="2" id="KW-1185">Reference proteome</keyword>
<protein>
    <submittedName>
        <fullName evidence="1">Uncharacterized protein</fullName>
    </submittedName>
</protein>
<organism evidence="1 2">
    <name type="scientific">Bimuria novae-zelandiae CBS 107.79</name>
    <dbReference type="NCBI Taxonomy" id="1447943"/>
    <lineage>
        <taxon>Eukaryota</taxon>
        <taxon>Fungi</taxon>
        <taxon>Dikarya</taxon>
        <taxon>Ascomycota</taxon>
        <taxon>Pezizomycotina</taxon>
        <taxon>Dothideomycetes</taxon>
        <taxon>Pleosporomycetidae</taxon>
        <taxon>Pleosporales</taxon>
        <taxon>Massarineae</taxon>
        <taxon>Didymosphaeriaceae</taxon>
        <taxon>Bimuria</taxon>
    </lineage>
</organism>
<dbReference type="OrthoDB" id="5188439at2759"/>
<proteinExistence type="predicted"/>
<dbReference type="EMBL" id="ML976721">
    <property type="protein sequence ID" value="KAF1968327.1"/>
    <property type="molecule type" value="Genomic_DNA"/>
</dbReference>